<evidence type="ECO:0000313" key="3">
    <source>
        <dbReference type="Proteomes" id="UP001180081"/>
    </source>
</evidence>
<sequence length="117" mass="13420">MFTCPCCGYEVFGESPGSYEICPFCFWEDDASQLYFPNQAGGPNPCSLMESQVNFVQFGACNREMVKNVRPATAEDTKDPLWFPLWEKRIALPDPKSDKVHPMHEKSIAKLCYWLRT</sequence>
<protein>
    <submittedName>
        <fullName evidence="2">CPCC family cysteine-rich protein</fullName>
    </submittedName>
</protein>
<evidence type="ECO:0000259" key="1">
    <source>
        <dbReference type="Pfam" id="PF14206"/>
    </source>
</evidence>
<dbReference type="RefSeq" id="WP_290331458.1">
    <property type="nucleotide sequence ID" value="NZ_JAUFPU010000003.1"/>
</dbReference>
<comment type="caution">
    <text evidence="2">The sequence shown here is derived from an EMBL/GenBank/DDBJ whole genome shotgun (WGS) entry which is preliminary data.</text>
</comment>
<proteinExistence type="predicted"/>
<reference evidence="2" key="1">
    <citation type="journal article" date="2014" name="Int. J. Syst. Evol. Microbiol.">
        <title>Complete genome of a new Firmicutes species belonging to the dominant human colonic microbiota ('Ruminococcus bicirculans') reveals two chromosomes and a selective capacity to utilize plant glucans.</title>
        <authorList>
            <consortium name="NISC Comparative Sequencing Program"/>
            <person name="Wegmann U."/>
            <person name="Louis P."/>
            <person name="Goesmann A."/>
            <person name="Henrissat B."/>
            <person name="Duncan S.H."/>
            <person name="Flint H.J."/>
        </authorList>
    </citation>
    <scope>NUCLEOTIDE SEQUENCE</scope>
    <source>
        <strain evidence="2">CECT 7703</strain>
    </source>
</reference>
<keyword evidence="3" id="KW-1185">Reference proteome</keyword>
<reference evidence="2" key="2">
    <citation type="submission" date="2023-06" db="EMBL/GenBank/DDBJ databases">
        <authorList>
            <person name="Lucena T."/>
            <person name="Sun Q."/>
        </authorList>
    </citation>
    <scope>NUCLEOTIDE SEQUENCE</scope>
    <source>
        <strain evidence="2">CECT 7703</strain>
    </source>
</reference>
<evidence type="ECO:0000313" key="2">
    <source>
        <dbReference type="EMBL" id="MDN3575820.1"/>
    </source>
</evidence>
<organism evidence="2 3">
    <name type="scientific">Chitinimonas viridis</name>
    <dbReference type="NCBI Taxonomy" id="664880"/>
    <lineage>
        <taxon>Bacteria</taxon>
        <taxon>Pseudomonadati</taxon>
        <taxon>Pseudomonadota</taxon>
        <taxon>Betaproteobacteria</taxon>
        <taxon>Neisseriales</taxon>
        <taxon>Chitinibacteraceae</taxon>
        <taxon>Chitinimonas</taxon>
    </lineage>
</organism>
<name>A0ABT8B1C8_9NEIS</name>
<accession>A0ABT8B1C8</accession>
<dbReference type="Proteomes" id="UP001180081">
    <property type="component" value="Unassembled WGS sequence"/>
</dbReference>
<gene>
    <name evidence="2" type="ORF">QWZ03_03425</name>
</gene>
<dbReference type="Pfam" id="PF14206">
    <property type="entry name" value="Cys_rich_CPCC"/>
    <property type="match status" value="1"/>
</dbReference>
<dbReference type="InterPro" id="IPR025983">
    <property type="entry name" value="Cys_rich_CPCC"/>
</dbReference>
<feature type="domain" description="Cysteine-rich CPCC" evidence="1">
    <location>
        <begin position="2"/>
        <end position="75"/>
    </location>
</feature>
<dbReference type="EMBL" id="JAUFPU010000003">
    <property type="protein sequence ID" value="MDN3575820.1"/>
    <property type="molecule type" value="Genomic_DNA"/>
</dbReference>